<dbReference type="PANTHER" id="PTHR42060">
    <property type="entry name" value="NHL REPEAT-CONTAINING PROTEIN-RELATED"/>
    <property type="match status" value="1"/>
</dbReference>
<dbReference type="Proteomes" id="UP000799438">
    <property type="component" value="Unassembled WGS sequence"/>
</dbReference>
<dbReference type="InterPro" id="IPR011042">
    <property type="entry name" value="6-blade_b-propeller_TolB-like"/>
</dbReference>
<evidence type="ECO:0000313" key="2">
    <source>
        <dbReference type="Proteomes" id="UP000799438"/>
    </source>
</evidence>
<proteinExistence type="predicted"/>
<name>A0A6A6BVS9_9PEZI</name>
<dbReference type="PANTHER" id="PTHR42060:SF1">
    <property type="entry name" value="NHL REPEAT-CONTAINING PROTEIN"/>
    <property type="match status" value="1"/>
</dbReference>
<dbReference type="RefSeq" id="XP_033402675.1">
    <property type="nucleotide sequence ID" value="XM_033539723.1"/>
</dbReference>
<protein>
    <recommendedName>
        <fullName evidence="3">SMP-30/Gluconolactonase/LRE-like region domain-containing protein</fullName>
    </recommendedName>
</protein>
<gene>
    <name evidence="1" type="ORF">K452DRAFT_283152</name>
</gene>
<evidence type="ECO:0008006" key="3">
    <source>
        <dbReference type="Google" id="ProtNLM"/>
    </source>
</evidence>
<keyword evidence="2" id="KW-1185">Reference proteome</keyword>
<dbReference type="InterPro" id="IPR052998">
    <property type="entry name" value="Hetero-Diels-Alderase-like"/>
</dbReference>
<dbReference type="SUPFAM" id="SSF63829">
    <property type="entry name" value="Calcium-dependent phosphotriesterase"/>
    <property type="match status" value="1"/>
</dbReference>
<sequence length="325" mass="35046">MPSYEVVPVSHLPPNSWFEGFAVRPNGTLLGTRLDKPELYTLDPSDHETDPELLHTFPDATGAMNICPMDSGDEEEYAVIAGSCDLQNVRFDSGCIWRVAIKDGAPVVSKIADLPDAGFCVAIAAAGPRALLVADSYKCRIWRVDTQTGEVSVFLEDETMKIASDEDFFGINRIRISHGYVWYTNTSAGLLCRVPVELADDVGVRTTGPVEIITASLLHCNGLAVSEDGKSCFTVGHMSGVLWKIDIDANGKGTTSVLRGDLESPTCVVMRPGGEEPKLFVACGGESDIDSVGEEEVVEEVELPPLKDLEISVTVIEEVKVPVDS</sequence>
<evidence type="ECO:0000313" key="1">
    <source>
        <dbReference type="EMBL" id="KAF2146967.1"/>
    </source>
</evidence>
<organism evidence="1 2">
    <name type="scientific">Aplosporella prunicola CBS 121167</name>
    <dbReference type="NCBI Taxonomy" id="1176127"/>
    <lineage>
        <taxon>Eukaryota</taxon>
        <taxon>Fungi</taxon>
        <taxon>Dikarya</taxon>
        <taxon>Ascomycota</taxon>
        <taxon>Pezizomycotina</taxon>
        <taxon>Dothideomycetes</taxon>
        <taxon>Dothideomycetes incertae sedis</taxon>
        <taxon>Botryosphaeriales</taxon>
        <taxon>Aplosporellaceae</taxon>
        <taxon>Aplosporella</taxon>
    </lineage>
</organism>
<dbReference type="Gene3D" id="2.120.10.30">
    <property type="entry name" value="TolB, C-terminal domain"/>
    <property type="match status" value="1"/>
</dbReference>
<dbReference type="GeneID" id="54297219"/>
<reference evidence="1" key="1">
    <citation type="journal article" date="2020" name="Stud. Mycol.">
        <title>101 Dothideomycetes genomes: a test case for predicting lifestyles and emergence of pathogens.</title>
        <authorList>
            <person name="Haridas S."/>
            <person name="Albert R."/>
            <person name="Binder M."/>
            <person name="Bloem J."/>
            <person name="Labutti K."/>
            <person name="Salamov A."/>
            <person name="Andreopoulos B."/>
            <person name="Baker S."/>
            <person name="Barry K."/>
            <person name="Bills G."/>
            <person name="Bluhm B."/>
            <person name="Cannon C."/>
            <person name="Castanera R."/>
            <person name="Culley D."/>
            <person name="Daum C."/>
            <person name="Ezra D."/>
            <person name="Gonzalez J."/>
            <person name="Henrissat B."/>
            <person name="Kuo A."/>
            <person name="Liang C."/>
            <person name="Lipzen A."/>
            <person name="Lutzoni F."/>
            <person name="Magnuson J."/>
            <person name="Mondo S."/>
            <person name="Nolan M."/>
            <person name="Ohm R."/>
            <person name="Pangilinan J."/>
            <person name="Park H.-J."/>
            <person name="Ramirez L."/>
            <person name="Alfaro M."/>
            <person name="Sun H."/>
            <person name="Tritt A."/>
            <person name="Yoshinaga Y."/>
            <person name="Zwiers L.-H."/>
            <person name="Turgeon B."/>
            <person name="Goodwin S."/>
            <person name="Spatafora J."/>
            <person name="Crous P."/>
            <person name="Grigoriev I."/>
        </authorList>
    </citation>
    <scope>NUCLEOTIDE SEQUENCE</scope>
    <source>
        <strain evidence="1">CBS 121167</strain>
    </source>
</reference>
<dbReference type="AlphaFoldDB" id="A0A6A6BVS9"/>
<accession>A0A6A6BVS9</accession>
<dbReference type="OrthoDB" id="9977941at2759"/>
<dbReference type="EMBL" id="ML995475">
    <property type="protein sequence ID" value="KAF2146967.1"/>
    <property type="molecule type" value="Genomic_DNA"/>
</dbReference>